<dbReference type="InterPro" id="IPR018004">
    <property type="entry name" value="KilA/APSES_HTH"/>
</dbReference>
<dbReference type="Pfam" id="PF04383">
    <property type="entry name" value="KilA-N"/>
    <property type="match status" value="1"/>
</dbReference>
<dbReference type="GO" id="GO:0003677">
    <property type="term" value="F:DNA binding"/>
    <property type="evidence" value="ECO:0007669"/>
    <property type="project" value="InterPro"/>
</dbReference>
<evidence type="ECO:0000313" key="2">
    <source>
        <dbReference type="EMBL" id="SFB88284.1"/>
    </source>
</evidence>
<accession>A0A1I1EMF3</accession>
<reference evidence="3" key="1">
    <citation type="submission" date="2016-10" db="EMBL/GenBank/DDBJ databases">
        <authorList>
            <person name="Varghese N."/>
            <person name="Submissions S."/>
        </authorList>
    </citation>
    <scope>NUCLEOTIDE SEQUENCE [LARGE SCALE GENOMIC DNA]</scope>
    <source>
        <strain evidence="3">ATCC 43811</strain>
    </source>
</reference>
<organism evidence="2 3">
    <name type="scientific">Brevinema andersonii</name>
    <dbReference type="NCBI Taxonomy" id="34097"/>
    <lineage>
        <taxon>Bacteria</taxon>
        <taxon>Pseudomonadati</taxon>
        <taxon>Spirochaetota</taxon>
        <taxon>Spirochaetia</taxon>
        <taxon>Brevinematales</taxon>
        <taxon>Brevinemataceae</taxon>
        <taxon>Brevinema</taxon>
    </lineage>
</organism>
<dbReference type="InterPro" id="IPR036887">
    <property type="entry name" value="HTH_APSES_sf"/>
</dbReference>
<keyword evidence="3" id="KW-1185">Reference proteome</keyword>
<proteinExistence type="predicted"/>
<dbReference type="AlphaFoldDB" id="A0A1I1EMF3"/>
<sequence length="244" mass="27563">MKVIEQDTMCLIQREDGYINATALCQSAGKRWNHYISNDSTKEFLGELSGSMGIPITGTSIGNISISSVAGIPATGLIQVRQGGTPQEQGTYVHPKVAIHLAQWLSPKFAVFVTGIVLNWINGTEETTWEDEWSPYLGSYQNYRFFPRAWYQVMKRLYGQETTPTHINNGIYENALGAGASQEIRRRRRVYNKKAELYEFLTDEGTEKVQAYVKGLIEKAKTCVSFLEFEALLHAPLLETQREQ</sequence>
<dbReference type="Proteomes" id="UP000240042">
    <property type="component" value="Unassembled WGS sequence"/>
</dbReference>
<protein>
    <submittedName>
        <fullName evidence="2">KilA-N domain-containing protein</fullName>
    </submittedName>
</protein>
<dbReference type="RefSeq" id="WP_092319605.1">
    <property type="nucleotide sequence ID" value="NZ_FOKY01000015.1"/>
</dbReference>
<dbReference type="SUPFAM" id="SSF54616">
    <property type="entry name" value="DNA-binding domain of Mlu1-box binding protein MBP1"/>
    <property type="match status" value="1"/>
</dbReference>
<gene>
    <name evidence="2" type="ORF">SAMN02745150_01175</name>
</gene>
<dbReference type="PROSITE" id="PS51301">
    <property type="entry name" value="KILA_N"/>
    <property type="match status" value="1"/>
</dbReference>
<dbReference type="STRING" id="34097.SAMN02745150_01175"/>
<dbReference type="OrthoDB" id="1100944at2"/>
<feature type="domain" description="KilA-N" evidence="1">
    <location>
        <begin position="1"/>
        <end position="120"/>
    </location>
</feature>
<evidence type="ECO:0000313" key="3">
    <source>
        <dbReference type="Proteomes" id="UP000240042"/>
    </source>
</evidence>
<dbReference type="SMART" id="SM01252">
    <property type="entry name" value="KilA-N"/>
    <property type="match status" value="1"/>
</dbReference>
<evidence type="ECO:0000259" key="1">
    <source>
        <dbReference type="PROSITE" id="PS51301"/>
    </source>
</evidence>
<dbReference type="InterPro" id="IPR017880">
    <property type="entry name" value="KilA_N"/>
</dbReference>
<dbReference type="EMBL" id="FOKY01000015">
    <property type="protein sequence ID" value="SFB88284.1"/>
    <property type="molecule type" value="Genomic_DNA"/>
</dbReference>
<name>A0A1I1EMF3_BREAD</name>